<evidence type="ECO:0000256" key="2">
    <source>
        <dbReference type="ARBA" id="ARBA00023002"/>
    </source>
</evidence>
<keyword evidence="2" id="KW-0560">Oxidoreductase</keyword>
<dbReference type="InterPro" id="IPR002347">
    <property type="entry name" value="SDR_fam"/>
</dbReference>
<dbReference type="Pfam" id="PF13561">
    <property type="entry name" value="adh_short_C2"/>
    <property type="match status" value="1"/>
</dbReference>
<reference evidence="3 4" key="1">
    <citation type="submission" date="2020-03" db="EMBL/GenBank/DDBJ databases">
        <title>Two novel Motilibacter sp.</title>
        <authorList>
            <person name="Liu S."/>
        </authorList>
    </citation>
    <scope>NUCLEOTIDE SEQUENCE [LARGE SCALE GENOMIC DNA]</scope>
    <source>
        <strain evidence="3 4">E257</strain>
    </source>
</reference>
<dbReference type="EMBL" id="JAANNP010000004">
    <property type="protein sequence ID" value="NHC14088.1"/>
    <property type="molecule type" value="Genomic_DNA"/>
</dbReference>
<proteinExistence type="inferred from homology"/>
<evidence type="ECO:0000256" key="1">
    <source>
        <dbReference type="ARBA" id="ARBA00006484"/>
    </source>
</evidence>
<sequence>MDLGLQERAYVVTGGSSGLGFATAQALVGDGARVSLCARDEDALRAASDQLGGPDHALAVVGDLSDPGTPTRVAAAAVARYGRLDGALISVGGPKPGTALTHPDEEWRAAFETVFLGAVRTARAVVNAMSPEGGSIVFVLSSSVRSPIEGLALSNGLRPGLAMVAKSLADELAGRHIRVNGLLPGRIDTPRIQQTDAASGRPVTSRREWERQIPLGRYGDPEEFGRVAAFLLSPAASYVTGTMLAVDGGLLRTY</sequence>
<organism evidence="3 4">
    <name type="scientific">Motilibacter deserti</name>
    <dbReference type="NCBI Taxonomy" id="2714956"/>
    <lineage>
        <taxon>Bacteria</taxon>
        <taxon>Bacillati</taxon>
        <taxon>Actinomycetota</taxon>
        <taxon>Actinomycetes</taxon>
        <taxon>Motilibacterales</taxon>
        <taxon>Motilibacteraceae</taxon>
        <taxon>Motilibacter</taxon>
    </lineage>
</organism>
<comment type="caution">
    <text evidence="3">The sequence shown here is derived from an EMBL/GenBank/DDBJ whole genome shotgun (WGS) entry which is preliminary data.</text>
</comment>
<gene>
    <name evidence="3" type="ORF">G9H71_09875</name>
</gene>
<dbReference type="Gene3D" id="3.40.50.720">
    <property type="entry name" value="NAD(P)-binding Rossmann-like Domain"/>
    <property type="match status" value="1"/>
</dbReference>
<dbReference type="PRINTS" id="PR00081">
    <property type="entry name" value="GDHRDH"/>
</dbReference>
<evidence type="ECO:0000313" key="3">
    <source>
        <dbReference type="EMBL" id="NHC14088.1"/>
    </source>
</evidence>
<protein>
    <submittedName>
        <fullName evidence="3">SDR family oxidoreductase</fullName>
    </submittedName>
</protein>
<dbReference type="RefSeq" id="WP_166281280.1">
    <property type="nucleotide sequence ID" value="NZ_JAANNP010000004.1"/>
</dbReference>
<dbReference type="SUPFAM" id="SSF51735">
    <property type="entry name" value="NAD(P)-binding Rossmann-fold domains"/>
    <property type="match status" value="1"/>
</dbReference>
<dbReference type="InterPro" id="IPR036291">
    <property type="entry name" value="NAD(P)-bd_dom_sf"/>
</dbReference>
<keyword evidence="4" id="KW-1185">Reference proteome</keyword>
<comment type="similarity">
    <text evidence="1">Belongs to the short-chain dehydrogenases/reductases (SDR) family.</text>
</comment>
<dbReference type="PANTHER" id="PTHR43943">
    <property type="entry name" value="DEHYDROGENASE/REDUCTASE (SDR FAMILY) MEMBER 4"/>
    <property type="match status" value="1"/>
</dbReference>
<evidence type="ECO:0000313" key="4">
    <source>
        <dbReference type="Proteomes" id="UP000800981"/>
    </source>
</evidence>
<dbReference type="PANTHER" id="PTHR43943:SF17">
    <property type="entry name" value="3-PHENYLPROPIONATE-DIHYDRODIOL_CINNAMIC ACID-DIHYDRODIOL DEHYDROGENASE"/>
    <property type="match status" value="1"/>
</dbReference>
<dbReference type="Proteomes" id="UP000800981">
    <property type="component" value="Unassembled WGS sequence"/>
</dbReference>
<name>A0ABX0GXX9_9ACTN</name>
<accession>A0ABX0GXX9</accession>